<comment type="similarity">
    <text evidence="6">Belongs to the SOFL plant protein family.</text>
</comment>
<keyword evidence="9" id="KW-1185">Reference proteome</keyword>
<dbReference type="Proteomes" id="UP001341840">
    <property type="component" value="Unassembled WGS sequence"/>
</dbReference>
<evidence type="ECO:0000313" key="8">
    <source>
        <dbReference type="EMBL" id="MED6156866.1"/>
    </source>
</evidence>
<feature type="region of interest" description="Disordered" evidence="7">
    <location>
        <begin position="37"/>
        <end position="123"/>
    </location>
</feature>
<accession>A0ABU6U9N1</accession>
<keyword evidence="2" id="KW-0963">Cytoplasm</keyword>
<feature type="compositionally biased region" description="Low complexity" evidence="7">
    <location>
        <begin position="83"/>
        <end position="117"/>
    </location>
</feature>
<protein>
    <submittedName>
        <fullName evidence="8">Uncharacterized protein</fullName>
    </submittedName>
</protein>
<keyword evidence="4" id="KW-0932">Cytokinin signaling pathway</keyword>
<evidence type="ECO:0000256" key="3">
    <source>
        <dbReference type="ARBA" id="ARBA00022712"/>
    </source>
</evidence>
<evidence type="ECO:0000256" key="2">
    <source>
        <dbReference type="ARBA" id="ARBA00022490"/>
    </source>
</evidence>
<comment type="subcellular location">
    <subcellularLocation>
        <location evidence="1">Cytoplasm</location>
    </subcellularLocation>
</comment>
<dbReference type="EMBL" id="JASCZI010120884">
    <property type="protein sequence ID" value="MED6156866.1"/>
    <property type="molecule type" value="Genomic_DNA"/>
</dbReference>
<evidence type="ECO:0000256" key="6">
    <source>
        <dbReference type="ARBA" id="ARBA00024199"/>
    </source>
</evidence>
<name>A0ABU6U9N1_9FABA</name>
<reference evidence="8 9" key="1">
    <citation type="journal article" date="2023" name="Plants (Basel)">
        <title>Bridging the Gap: Combining Genomics and Transcriptomics Approaches to Understand Stylosanthes scabra, an Orphan Legume from the Brazilian Caatinga.</title>
        <authorList>
            <person name="Ferreira-Neto J.R.C."/>
            <person name="da Silva M.D."/>
            <person name="Binneck E."/>
            <person name="de Melo N.F."/>
            <person name="da Silva R.H."/>
            <person name="de Melo A.L.T.M."/>
            <person name="Pandolfi V."/>
            <person name="Bustamante F.O."/>
            <person name="Brasileiro-Vidal A.C."/>
            <person name="Benko-Iseppon A.M."/>
        </authorList>
    </citation>
    <scope>NUCLEOTIDE SEQUENCE [LARGE SCALE GENOMIC DNA]</scope>
    <source>
        <tissue evidence="8">Leaves</tissue>
    </source>
</reference>
<evidence type="ECO:0000256" key="7">
    <source>
        <dbReference type="SAM" id="MobiDB-lite"/>
    </source>
</evidence>
<comment type="caution">
    <text evidence="8">The sequence shown here is derived from an EMBL/GenBank/DDBJ whole genome shotgun (WGS) entry which is preliminary data.</text>
</comment>
<dbReference type="PANTHER" id="PTHR33347:SF1">
    <property type="entry name" value="PROTEIN SOB FIVE-LIKE 5"/>
    <property type="match status" value="1"/>
</dbReference>
<sequence>MNDAMAATSECSSGVESGWTLYLEHSYINHNNNAYYHEEEEEEVEEGTEKRRNKKQHHEDSADEEDLSMLSDASSWPPHHDPNYFNNNHQQNNYYENHQNGSFSNSGSKSVKLSSSTKTKKNKVKEIQHMPSYLHDTASSHVFDFSPSKVDDSNQQTYTESMLDCSQGFSATYFQRKSSCQEHFGFFQPSLSENEIQGNNSWYGGKGIGMR</sequence>
<evidence type="ECO:0000256" key="5">
    <source>
        <dbReference type="ARBA" id="ARBA00023242"/>
    </source>
</evidence>
<evidence type="ECO:0000313" key="9">
    <source>
        <dbReference type="Proteomes" id="UP001341840"/>
    </source>
</evidence>
<keyword evidence="3" id="KW-0203">Cytokinin biosynthesis</keyword>
<gene>
    <name evidence="8" type="ORF">PIB30_018438</name>
</gene>
<dbReference type="PANTHER" id="PTHR33347">
    <property type="entry name" value="OSJNBA0091C07.3 PROTEIN"/>
    <property type="match status" value="1"/>
</dbReference>
<evidence type="ECO:0000256" key="4">
    <source>
        <dbReference type="ARBA" id="ARBA00022864"/>
    </source>
</evidence>
<dbReference type="InterPro" id="IPR044670">
    <property type="entry name" value="SOFL"/>
</dbReference>
<keyword evidence="5" id="KW-0539">Nucleus</keyword>
<evidence type="ECO:0000256" key="1">
    <source>
        <dbReference type="ARBA" id="ARBA00004496"/>
    </source>
</evidence>
<organism evidence="8 9">
    <name type="scientific">Stylosanthes scabra</name>
    <dbReference type="NCBI Taxonomy" id="79078"/>
    <lineage>
        <taxon>Eukaryota</taxon>
        <taxon>Viridiplantae</taxon>
        <taxon>Streptophyta</taxon>
        <taxon>Embryophyta</taxon>
        <taxon>Tracheophyta</taxon>
        <taxon>Spermatophyta</taxon>
        <taxon>Magnoliopsida</taxon>
        <taxon>eudicotyledons</taxon>
        <taxon>Gunneridae</taxon>
        <taxon>Pentapetalae</taxon>
        <taxon>rosids</taxon>
        <taxon>fabids</taxon>
        <taxon>Fabales</taxon>
        <taxon>Fabaceae</taxon>
        <taxon>Papilionoideae</taxon>
        <taxon>50 kb inversion clade</taxon>
        <taxon>dalbergioids sensu lato</taxon>
        <taxon>Dalbergieae</taxon>
        <taxon>Pterocarpus clade</taxon>
        <taxon>Stylosanthes</taxon>
    </lineage>
</organism>
<proteinExistence type="inferred from homology"/>